<organism evidence="1 2">
    <name type="scientific">Myroides phaeus</name>
    <dbReference type="NCBI Taxonomy" id="702745"/>
    <lineage>
        <taxon>Bacteria</taxon>
        <taxon>Pseudomonadati</taxon>
        <taxon>Bacteroidota</taxon>
        <taxon>Flavobacteriia</taxon>
        <taxon>Flavobacteriales</taxon>
        <taxon>Flavobacteriaceae</taxon>
        <taxon>Myroides</taxon>
    </lineage>
</organism>
<evidence type="ECO:0000313" key="2">
    <source>
        <dbReference type="Proteomes" id="UP000243588"/>
    </source>
</evidence>
<evidence type="ECO:0000313" key="1">
    <source>
        <dbReference type="EMBL" id="SDH60058.1"/>
    </source>
</evidence>
<proteinExistence type="predicted"/>
<dbReference type="Proteomes" id="UP000243588">
    <property type="component" value="Unassembled WGS sequence"/>
</dbReference>
<keyword evidence="2" id="KW-1185">Reference proteome</keyword>
<dbReference type="STRING" id="702745.SAMN05421818_1089"/>
<sequence length="361" mass="40728">MNRLFTVLSLAFIGLIAANCNKDDSPSGPSVVDLRDRAEVKQENEASIEAYLKSHYIKEEGDIITFEAIKNSEPSIWDDSRLVKDFVLKSDMYDFEPIRNPNGTSSLKYTKPKDELQYKVYYLVINEGKGDRASTIDSTYVKLNNLTLRNEEFNPNFPGKYYTFPTTPKDFMNISNGQYSKVPGQLRSAERQLLTKIKTATGIKNGEDGLPTYDKGSAGRIIAFIPSGLGYFNAGAGSKLKSYEAYIADITLINRLERDHDGDGILSKYEVKVQKPVEELTLEDYFGFDTDGDGIPNFLDDDDDGDGVLTKTELFKERVDGVNIYYNFDDPALKTCNDIPRYLDKSCFPDQKDGEIIWPKK</sequence>
<dbReference type="InterPro" id="IPR046357">
    <property type="entry name" value="PPIase_dom_sf"/>
</dbReference>
<dbReference type="Gene3D" id="3.10.50.40">
    <property type="match status" value="1"/>
</dbReference>
<dbReference type="EMBL" id="FNDQ01000008">
    <property type="protein sequence ID" value="SDH60058.1"/>
    <property type="molecule type" value="Genomic_DNA"/>
</dbReference>
<gene>
    <name evidence="1" type="ORF">SAMN05421818_1089</name>
</gene>
<protein>
    <submittedName>
        <fullName evidence="1">Uncharacterized protein</fullName>
    </submittedName>
</protein>
<accession>A0A1G8DQZ7</accession>
<dbReference type="GO" id="GO:0003755">
    <property type="term" value="F:peptidyl-prolyl cis-trans isomerase activity"/>
    <property type="evidence" value="ECO:0007669"/>
    <property type="project" value="InterPro"/>
</dbReference>
<dbReference type="AlphaFoldDB" id="A0A1G8DQZ7"/>
<name>A0A1G8DQZ7_9FLAO</name>
<dbReference type="RefSeq" id="WP_090407414.1">
    <property type="nucleotide sequence ID" value="NZ_FNDQ01000008.1"/>
</dbReference>
<reference evidence="2" key="1">
    <citation type="submission" date="2016-10" db="EMBL/GenBank/DDBJ databases">
        <authorList>
            <person name="Varghese N."/>
            <person name="Submissions S."/>
        </authorList>
    </citation>
    <scope>NUCLEOTIDE SEQUENCE [LARGE SCALE GENOMIC DNA]</scope>
    <source>
        <strain evidence="2">DSM 23313</strain>
    </source>
</reference>